<feature type="transmembrane region" description="Helical" evidence="2">
    <location>
        <begin position="26"/>
        <end position="50"/>
    </location>
</feature>
<proteinExistence type="predicted"/>
<keyword evidence="4" id="KW-1185">Reference proteome</keyword>
<dbReference type="EMBL" id="CP047156">
    <property type="protein sequence ID" value="QHB99111.1"/>
    <property type="molecule type" value="Genomic_DNA"/>
</dbReference>
<evidence type="ECO:0000313" key="3">
    <source>
        <dbReference type="EMBL" id="QHB99111.1"/>
    </source>
</evidence>
<dbReference type="InParanoid" id="A0A7L4YJ10"/>
<name>A0A7L4YJ10_9ACTN</name>
<keyword evidence="2" id="KW-0812">Transmembrane</keyword>
<protein>
    <submittedName>
        <fullName evidence="3">Uncharacterized protein</fullName>
    </submittedName>
</protein>
<dbReference type="Proteomes" id="UP000463857">
    <property type="component" value="Chromosome"/>
</dbReference>
<evidence type="ECO:0000256" key="1">
    <source>
        <dbReference type="SAM" id="MobiDB-lite"/>
    </source>
</evidence>
<feature type="transmembrane region" description="Helical" evidence="2">
    <location>
        <begin position="62"/>
        <end position="84"/>
    </location>
</feature>
<gene>
    <name evidence="3" type="ORF">EK0264_01605</name>
</gene>
<keyword evidence="2" id="KW-1133">Transmembrane helix</keyword>
<sequence>MAGWPMNRSREQMSPDRREGSRRPQITTGTAIAGVVVGGLAALGAVGWLVLMPLYTEVGREWPVVLVVGALCLGAAIASLSGAIRLVKGAGGLEALRLGALTALAAIWVAAAFSALTDPLDARVADVSNVLASVFLLLIVFHSFNRETARWLAAHSARPASPQRLG</sequence>
<evidence type="ECO:0000256" key="2">
    <source>
        <dbReference type="SAM" id="Phobius"/>
    </source>
</evidence>
<dbReference type="AlphaFoldDB" id="A0A7L4YJ10"/>
<keyword evidence="2" id="KW-0472">Membrane</keyword>
<accession>A0A7L4YJ10</accession>
<dbReference type="RefSeq" id="WP_159542266.1">
    <property type="nucleotide sequence ID" value="NZ_CP047156.1"/>
</dbReference>
<organism evidence="3 4">
    <name type="scientific">Epidermidibacterium keratini</name>
    <dbReference type="NCBI Taxonomy" id="1891644"/>
    <lineage>
        <taxon>Bacteria</taxon>
        <taxon>Bacillati</taxon>
        <taxon>Actinomycetota</taxon>
        <taxon>Actinomycetes</taxon>
        <taxon>Sporichthyales</taxon>
        <taxon>Sporichthyaceae</taxon>
        <taxon>Epidermidibacterium</taxon>
    </lineage>
</organism>
<reference evidence="3 4" key="1">
    <citation type="journal article" date="2018" name="Int. J. Syst. Evol. Microbiol.">
        <title>Epidermidibacterium keratini gen. nov., sp. nov., a member of the family Sporichthyaceae, isolated from keratin epidermis.</title>
        <authorList>
            <person name="Lee D.G."/>
            <person name="Trujillo M.E."/>
            <person name="Kang S."/>
            <person name="Nam J.J."/>
            <person name="Kim Y.J."/>
        </authorList>
    </citation>
    <scope>NUCLEOTIDE SEQUENCE [LARGE SCALE GENOMIC DNA]</scope>
    <source>
        <strain evidence="3 4">EPI-7</strain>
    </source>
</reference>
<feature type="region of interest" description="Disordered" evidence="1">
    <location>
        <begin position="1"/>
        <end position="24"/>
    </location>
</feature>
<feature type="transmembrane region" description="Helical" evidence="2">
    <location>
        <begin position="122"/>
        <end position="141"/>
    </location>
</feature>
<feature type="transmembrane region" description="Helical" evidence="2">
    <location>
        <begin position="96"/>
        <end position="116"/>
    </location>
</feature>
<feature type="compositionally biased region" description="Basic and acidic residues" evidence="1">
    <location>
        <begin position="8"/>
        <end position="22"/>
    </location>
</feature>
<dbReference type="KEGG" id="eke:EK0264_01605"/>
<evidence type="ECO:0000313" key="4">
    <source>
        <dbReference type="Proteomes" id="UP000463857"/>
    </source>
</evidence>